<accession>Q09F63</accession>
<protein>
    <submittedName>
        <fullName evidence="1">Ymf63</fullName>
    </submittedName>
</protein>
<dbReference type="CDD" id="cd23685">
    <property type="entry name" value="uS7m"/>
    <property type="match status" value="1"/>
</dbReference>
<sequence>MKFIKKLFLKKSKLIKNKKNLININYKIKLNELKLYNNTKKTKLNLIENYELFESNMSFDNNIFYTNYISNPINEIFSLSKLHTFDSYLTSIELINYEFLKKKFNLKYKYSMLSYFIPFLIKNGKKLSTINNMHNSVSNIYYLLKYTNNNFETYKYAQQFKHYIDTTDDVYNINFLLHWIINIYKPVFDIKCFNVPKIHKKKGDKNYLYKILYLSDKNRLKTAFKHISIYIKKDSNTKISNRIQLIFLDMLLNYKNSYLYLRKMNIYQQALEL</sequence>
<proteinExistence type="predicted"/>
<evidence type="ECO:0000313" key="1">
    <source>
        <dbReference type="EMBL" id="ABI51688.1"/>
    </source>
</evidence>
<name>Q09F63_TETPR</name>
<geneLocation type="mitochondrion" evidence="1"/>
<reference evidence="1" key="1">
    <citation type="journal article" date="2007" name="PLoS ONE">
        <title>Complete mitochondrial genome sequence of three tetrahymena species reveals mutation hot spots and accelerated nonsynonymous substitutions in Ymf genes.</title>
        <authorList>
            <person name="Moradian M.M."/>
            <person name="Beglaryan D."/>
            <person name="Skozylas J.M."/>
            <person name="Kerikorian V."/>
        </authorList>
    </citation>
    <scope>NUCLEOTIDE SEQUENCE</scope>
    <source>
        <strain evidence="1">RP</strain>
    </source>
</reference>
<dbReference type="EMBL" id="DQ927304">
    <property type="protein sequence ID" value="ABI51688.1"/>
    <property type="molecule type" value="Genomic_DNA"/>
</dbReference>
<gene>
    <name evidence="1" type="primary">ymf63</name>
</gene>
<keyword evidence="1" id="KW-0496">Mitochondrion</keyword>
<dbReference type="AlphaFoldDB" id="Q09F63"/>
<organism evidence="1">
    <name type="scientific">Tetrahymena paravorax</name>
    <dbReference type="NCBI Taxonomy" id="5905"/>
    <lineage>
        <taxon>Eukaryota</taxon>
        <taxon>Sar</taxon>
        <taxon>Alveolata</taxon>
        <taxon>Ciliophora</taxon>
        <taxon>Intramacronucleata</taxon>
        <taxon>Oligohymenophorea</taxon>
        <taxon>Hymenostomatida</taxon>
        <taxon>Tetrahymenina</taxon>
        <taxon>Tetrahymenidae</taxon>
        <taxon>Tetrahymena</taxon>
    </lineage>
</organism>
<dbReference type="GeneID" id="4271452"/>
<dbReference type="RefSeq" id="YP_740779.1">
    <property type="nucleotide sequence ID" value="NC_008338.1"/>
</dbReference>